<dbReference type="Gramene" id="KQK02889">
    <property type="protein sequence ID" value="KQK02889"/>
    <property type="gene ID" value="BRADI_2g04303v3"/>
</dbReference>
<feature type="region of interest" description="Disordered" evidence="1">
    <location>
        <begin position="84"/>
        <end position="106"/>
    </location>
</feature>
<dbReference type="AlphaFoldDB" id="A0A0Q3JWR0"/>
<evidence type="ECO:0000313" key="3">
    <source>
        <dbReference type="EnsemblPlants" id="KQK02889"/>
    </source>
</evidence>
<dbReference type="Proteomes" id="UP000008810">
    <property type="component" value="Chromosome 2"/>
</dbReference>
<reference evidence="2 3" key="1">
    <citation type="journal article" date="2010" name="Nature">
        <title>Genome sequencing and analysis of the model grass Brachypodium distachyon.</title>
        <authorList>
            <consortium name="International Brachypodium Initiative"/>
        </authorList>
    </citation>
    <scope>NUCLEOTIDE SEQUENCE [LARGE SCALE GENOMIC DNA]</scope>
    <source>
        <strain evidence="2 3">Bd21</strain>
    </source>
</reference>
<evidence type="ECO:0000313" key="2">
    <source>
        <dbReference type="EMBL" id="KQK02889.1"/>
    </source>
</evidence>
<organism evidence="2">
    <name type="scientific">Brachypodium distachyon</name>
    <name type="common">Purple false brome</name>
    <name type="synonym">Trachynia distachya</name>
    <dbReference type="NCBI Taxonomy" id="15368"/>
    <lineage>
        <taxon>Eukaryota</taxon>
        <taxon>Viridiplantae</taxon>
        <taxon>Streptophyta</taxon>
        <taxon>Embryophyta</taxon>
        <taxon>Tracheophyta</taxon>
        <taxon>Spermatophyta</taxon>
        <taxon>Magnoliopsida</taxon>
        <taxon>Liliopsida</taxon>
        <taxon>Poales</taxon>
        <taxon>Poaceae</taxon>
        <taxon>BOP clade</taxon>
        <taxon>Pooideae</taxon>
        <taxon>Stipodae</taxon>
        <taxon>Brachypodieae</taxon>
        <taxon>Brachypodium</taxon>
    </lineage>
</organism>
<evidence type="ECO:0000256" key="1">
    <source>
        <dbReference type="SAM" id="MobiDB-lite"/>
    </source>
</evidence>
<accession>A0A0Q3JWR0</accession>
<name>A0A0Q3JWR0_BRADI</name>
<dbReference type="EnsemblPlants" id="KQK02889">
    <property type="protein sequence ID" value="KQK02889"/>
    <property type="gene ID" value="BRADI_2g04303v3"/>
</dbReference>
<proteinExistence type="predicted"/>
<gene>
    <name evidence="2" type="ORF">BRADI_2g04303v3</name>
</gene>
<protein>
    <submittedName>
        <fullName evidence="2 3">Uncharacterized protein</fullName>
    </submittedName>
</protein>
<sequence length="150" mass="15774">MLISGGRRCRPPPPRASSTCLPLTAGRFLPPRRWLSHPAHPLPLTKASTTSGGFVLREIQMAAMGAPRRRGEVRGGVSFDREAAEVAADGEGPRSAEDVDAGARGPRRARRLLHQGEAILPHAAARRGRGCSGCVTEGGASPDLGKISRA</sequence>
<keyword evidence="4" id="KW-1185">Reference proteome</keyword>
<dbReference type="InParanoid" id="A0A0Q3JWR0"/>
<dbReference type="EMBL" id="CM000881">
    <property type="protein sequence ID" value="KQK02889.1"/>
    <property type="molecule type" value="Genomic_DNA"/>
</dbReference>
<reference evidence="3" key="3">
    <citation type="submission" date="2018-08" db="UniProtKB">
        <authorList>
            <consortium name="EnsemblPlants"/>
        </authorList>
    </citation>
    <scope>IDENTIFICATION</scope>
    <source>
        <strain evidence="3">cv. Bd21</strain>
    </source>
</reference>
<evidence type="ECO:0000313" key="4">
    <source>
        <dbReference type="Proteomes" id="UP000008810"/>
    </source>
</evidence>
<reference evidence="2" key="2">
    <citation type="submission" date="2017-06" db="EMBL/GenBank/DDBJ databases">
        <title>WGS assembly of Brachypodium distachyon.</title>
        <authorList>
            <consortium name="The International Brachypodium Initiative"/>
            <person name="Lucas S."/>
            <person name="Harmon-Smith M."/>
            <person name="Lail K."/>
            <person name="Tice H."/>
            <person name="Grimwood J."/>
            <person name="Bruce D."/>
            <person name="Barry K."/>
            <person name="Shu S."/>
            <person name="Lindquist E."/>
            <person name="Wang M."/>
            <person name="Pitluck S."/>
            <person name="Vogel J.P."/>
            <person name="Garvin D.F."/>
            <person name="Mockler T.C."/>
            <person name="Schmutz J."/>
            <person name="Rokhsar D."/>
            <person name="Bevan M.W."/>
        </authorList>
    </citation>
    <scope>NUCLEOTIDE SEQUENCE</scope>
    <source>
        <strain evidence="2">Bd21</strain>
    </source>
</reference>
<feature type="region of interest" description="Disordered" evidence="1">
    <location>
        <begin position="124"/>
        <end position="150"/>
    </location>
</feature>